<dbReference type="EMBL" id="SRRM01000016">
    <property type="protein sequence ID" value="TKY86723.1"/>
    <property type="molecule type" value="Genomic_DNA"/>
</dbReference>
<feature type="compositionally biased region" description="Basic and acidic residues" evidence="1">
    <location>
        <begin position="434"/>
        <end position="444"/>
    </location>
</feature>
<evidence type="ECO:0000313" key="3">
    <source>
        <dbReference type="Proteomes" id="UP000306050"/>
    </source>
</evidence>
<feature type="compositionally biased region" description="Low complexity" evidence="1">
    <location>
        <begin position="270"/>
        <end position="288"/>
    </location>
</feature>
<feature type="region of interest" description="Disordered" evidence="1">
    <location>
        <begin position="125"/>
        <end position="160"/>
    </location>
</feature>
<feature type="region of interest" description="Disordered" evidence="1">
    <location>
        <begin position="67"/>
        <end position="93"/>
    </location>
</feature>
<feature type="compositionally biased region" description="Low complexity" evidence="1">
    <location>
        <begin position="71"/>
        <end position="82"/>
    </location>
</feature>
<feature type="compositionally biased region" description="Polar residues" evidence="1">
    <location>
        <begin position="145"/>
        <end position="158"/>
    </location>
</feature>
<name>A0A4U7KQY3_9BASI</name>
<feature type="region of interest" description="Disordered" evidence="1">
    <location>
        <begin position="233"/>
        <end position="564"/>
    </location>
</feature>
<feature type="compositionally biased region" description="Acidic residues" evidence="1">
    <location>
        <begin position="665"/>
        <end position="675"/>
    </location>
</feature>
<feature type="compositionally biased region" description="Acidic residues" evidence="1">
    <location>
        <begin position="509"/>
        <end position="521"/>
    </location>
</feature>
<feature type="region of interest" description="Disordered" evidence="1">
    <location>
        <begin position="176"/>
        <end position="218"/>
    </location>
</feature>
<gene>
    <name evidence="2" type="ORF">EX895_004363</name>
</gene>
<dbReference type="RefSeq" id="XP_029738708.1">
    <property type="nucleotide sequence ID" value="XM_029884958.1"/>
</dbReference>
<protein>
    <submittedName>
        <fullName evidence="2">Uncharacterized protein</fullName>
    </submittedName>
</protein>
<feature type="compositionally biased region" description="Low complexity" evidence="1">
    <location>
        <begin position="472"/>
        <end position="481"/>
    </location>
</feature>
<organism evidence="2 3">
    <name type="scientific">Sporisorium graminicola</name>
    <dbReference type="NCBI Taxonomy" id="280036"/>
    <lineage>
        <taxon>Eukaryota</taxon>
        <taxon>Fungi</taxon>
        <taxon>Dikarya</taxon>
        <taxon>Basidiomycota</taxon>
        <taxon>Ustilaginomycotina</taxon>
        <taxon>Ustilaginomycetes</taxon>
        <taxon>Ustilaginales</taxon>
        <taxon>Ustilaginaceae</taxon>
        <taxon>Sporisorium</taxon>
    </lineage>
</organism>
<evidence type="ECO:0000313" key="2">
    <source>
        <dbReference type="EMBL" id="TKY86723.1"/>
    </source>
</evidence>
<feature type="compositionally biased region" description="Basic residues" evidence="1">
    <location>
        <begin position="445"/>
        <end position="454"/>
    </location>
</feature>
<feature type="compositionally biased region" description="Basic and acidic residues" evidence="1">
    <location>
        <begin position="336"/>
        <end position="348"/>
    </location>
</feature>
<feature type="region of interest" description="Disordered" evidence="1">
    <location>
        <begin position="658"/>
        <end position="690"/>
    </location>
</feature>
<evidence type="ECO:0000256" key="1">
    <source>
        <dbReference type="SAM" id="MobiDB-lite"/>
    </source>
</evidence>
<dbReference type="GeneID" id="40727258"/>
<feature type="compositionally biased region" description="Low complexity" evidence="1">
    <location>
        <begin position="529"/>
        <end position="544"/>
    </location>
</feature>
<accession>A0A4U7KQY3</accession>
<feature type="compositionally biased region" description="Basic residues" evidence="1">
    <location>
        <begin position="294"/>
        <end position="303"/>
    </location>
</feature>
<comment type="caution">
    <text evidence="2">The sequence shown here is derived from an EMBL/GenBank/DDBJ whole genome shotgun (WGS) entry which is preliminary data.</text>
</comment>
<feature type="compositionally biased region" description="Low complexity" evidence="1">
    <location>
        <begin position="317"/>
        <end position="335"/>
    </location>
</feature>
<feature type="compositionally biased region" description="Acidic residues" evidence="1">
    <location>
        <begin position="127"/>
        <end position="139"/>
    </location>
</feature>
<proteinExistence type="predicted"/>
<dbReference type="Proteomes" id="UP000306050">
    <property type="component" value="Chromosome SGRAM_3"/>
</dbReference>
<sequence length="690" mass="72816">MPFTGAGHQNFQRMPATWTNLAANTSASDLAACATPGAATWSPSSASSAVASHVDSSAAQPTNVTEINVVSSPPTSHAASPSRTRSSPLGPSLAANVIQSHSGACDAGKATRALSVAQTEAYVANSDPEDGENGGEPDGAETPQHLRSPSPTHSSSHQDVPATLDGVEHAASVCVQLPASSPSSRPPREDASSKRKPRKQQARRGSDATDDDAGEVSVDDDAAYAAALAAQEETLARRRPARGARKEVSYIPSCDLDGRPFASKKPRDQANNSIASSSAIKPNSAASKENSAIKRVKGKRKSRVFSDDDDEDGDGVGPSSSNKSKGAAADPIAESAADHTDEDIGFKARDRKKGKVGKPVPTRSDNDDEQEENQARRRKVPMDRSPRRKRERAHENDEEAPAVNSDHDDGILTPPAPTSPRRSSRKSVPSPEKQQLKETVEGKVTKKGKGKSKQKTFDLDGEKDQDEEEKGVVAVGDAANGAEDDDQPPRKSSRKGAASSKPSKSDEVAPPEEEDEDEVDEETKQSSDKTTPSTVASTSTSKPTNTATLASPAAASISTARPAPTSVAIKRITTSSSSSPSLSPSSPATVRSFFGKPLTTLLNAGSVRRPGLTRKTNIPSLLNHRGAPKPPAAKLAVSKRRLQDDDYEYDAEYEAMIAKGKKGSDDEDDDEEASDAEGQKEVEVEIEEYD</sequence>
<dbReference type="AlphaFoldDB" id="A0A4U7KQY3"/>
<dbReference type="KEGG" id="sgra:EX895_004363"/>
<feature type="compositionally biased region" description="Acidic residues" evidence="1">
    <location>
        <begin position="208"/>
        <end position="218"/>
    </location>
</feature>
<dbReference type="OrthoDB" id="2556851at2759"/>
<reference evidence="2 3" key="1">
    <citation type="submission" date="2019-05" db="EMBL/GenBank/DDBJ databases">
        <title>Sporisorium graminicola CBS 10092 draft sequencing and annotation.</title>
        <authorList>
            <person name="Solano-Gonzalez S."/>
            <person name="Caddick M.X."/>
            <person name="Darby A."/>
        </authorList>
    </citation>
    <scope>NUCLEOTIDE SEQUENCE [LARGE SCALE GENOMIC DNA]</scope>
    <source>
        <strain evidence="2 3">CBS 10092</strain>
    </source>
</reference>
<feature type="region of interest" description="Disordered" evidence="1">
    <location>
        <begin position="608"/>
        <end position="641"/>
    </location>
</feature>
<keyword evidence="3" id="KW-1185">Reference proteome</keyword>